<comment type="caution">
    <text evidence="1">The sequence shown here is derived from an EMBL/GenBank/DDBJ whole genome shotgun (WGS) entry which is preliminary data.</text>
</comment>
<name>A0AA39WCP3_9PEZI</name>
<evidence type="ECO:0000313" key="2">
    <source>
        <dbReference type="Proteomes" id="UP001175000"/>
    </source>
</evidence>
<dbReference type="EMBL" id="JAULSU010000007">
    <property type="protein sequence ID" value="KAK0610751.1"/>
    <property type="molecule type" value="Genomic_DNA"/>
</dbReference>
<evidence type="ECO:0000313" key="1">
    <source>
        <dbReference type="EMBL" id="KAK0610751.1"/>
    </source>
</evidence>
<dbReference type="AlphaFoldDB" id="A0AA39WCP3"/>
<keyword evidence="2" id="KW-1185">Reference proteome</keyword>
<accession>A0AA39WCP3</accession>
<protein>
    <recommendedName>
        <fullName evidence="3">Fungal N-terminal domain-containing protein</fullName>
    </recommendedName>
</protein>
<proteinExistence type="predicted"/>
<reference evidence="1" key="1">
    <citation type="submission" date="2023-06" db="EMBL/GenBank/DDBJ databases">
        <title>Genome-scale phylogeny and comparative genomics of the fungal order Sordariales.</title>
        <authorList>
            <consortium name="Lawrence Berkeley National Laboratory"/>
            <person name="Hensen N."/>
            <person name="Bonometti L."/>
            <person name="Westerberg I."/>
            <person name="Brannstrom I.O."/>
            <person name="Guillou S."/>
            <person name="Cros-Aarteil S."/>
            <person name="Calhoun S."/>
            <person name="Haridas S."/>
            <person name="Kuo A."/>
            <person name="Mondo S."/>
            <person name="Pangilinan J."/>
            <person name="Riley R."/>
            <person name="Labutti K."/>
            <person name="Andreopoulos B."/>
            <person name="Lipzen A."/>
            <person name="Chen C."/>
            <person name="Yanf M."/>
            <person name="Daum C."/>
            <person name="Ng V."/>
            <person name="Clum A."/>
            <person name="Steindorff A."/>
            <person name="Ohm R."/>
            <person name="Martin F."/>
            <person name="Silar P."/>
            <person name="Natvig D."/>
            <person name="Lalanne C."/>
            <person name="Gautier V."/>
            <person name="Ament-Velasquez S.L."/>
            <person name="Kruys A."/>
            <person name="Hutchinson M.I."/>
            <person name="Powell A.J."/>
            <person name="Barry K."/>
            <person name="Miller A.N."/>
            <person name="Grigoriev I.V."/>
            <person name="Debuchy R."/>
            <person name="Gladieux P."/>
            <person name="Thoren M.H."/>
            <person name="Johannesson H."/>
        </authorList>
    </citation>
    <scope>NUCLEOTIDE SEQUENCE</scope>
    <source>
        <strain evidence="1">CBS 606.72</strain>
    </source>
</reference>
<evidence type="ECO:0008006" key="3">
    <source>
        <dbReference type="Google" id="ProtNLM"/>
    </source>
</evidence>
<sequence length="142" mass="15748">MEVVGGLAAILQLIGATAAALTYIDNVKGSVQERQALARETSTLRSLLTELDSRVRNHPTPSSFLQTALEDPARQLNVALKELNQLTSAPTPISAASSPRRSIRDLAWKMRWPTKKKTATELLRSVERAKIYISLVLQQEIW</sequence>
<organism evidence="1 2">
    <name type="scientific">Immersiella caudata</name>
    <dbReference type="NCBI Taxonomy" id="314043"/>
    <lineage>
        <taxon>Eukaryota</taxon>
        <taxon>Fungi</taxon>
        <taxon>Dikarya</taxon>
        <taxon>Ascomycota</taxon>
        <taxon>Pezizomycotina</taxon>
        <taxon>Sordariomycetes</taxon>
        <taxon>Sordariomycetidae</taxon>
        <taxon>Sordariales</taxon>
        <taxon>Lasiosphaeriaceae</taxon>
        <taxon>Immersiella</taxon>
    </lineage>
</organism>
<gene>
    <name evidence="1" type="ORF">B0T14DRAFT_499985</name>
</gene>
<dbReference type="Proteomes" id="UP001175000">
    <property type="component" value="Unassembled WGS sequence"/>
</dbReference>